<evidence type="ECO:0000256" key="9">
    <source>
        <dbReference type="ARBA" id="ARBA00024017"/>
    </source>
</evidence>
<accession>U6M3J6</accession>
<keyword evidence="3" id="KW-0813">Transport</keyword>
<reference evidence="13" key="2">
    <citation type="submission" date="2013-10" db="EMBL/GenBank/DDBJ databases">
        <authorList>
            <person name="Aslett M."/>
        </authorList>
    </citation>
    <scope>NUCLEOTIDE SEQUENCE [LARGE SCALE GENOMIC DNA]</scope>
    <source>
        <strain evidence="13">Weybridge</strain>
    </source>
</reference>
<evidence type="ECO:0000256" key="6">
    <source>
        <dbReference type="ARBA" id="ARBA00022737"/>
    </source>
</evidence>
<feature type="repeat" description="WD" evidence="11">
    <location>
        <begin position="86"/>
        <end position="128"/>
    </location>
</feature>
<evidence type="ECO:0000256" key="4">
    <source>
        <dbReference type="ARBA" id="ARBA00022490"/>
    </source>
</evidence>
<keyword evidence="6" id="KW-0677">Repeat</keyword>
<evidence type="ECO:0000256" key="8">
    <source>
        <dbReference type="ARBA" id="ARBA00023140"/>
    </source>
</evidence>
<evidence type="ECO:0000256" key="12">
    <source>
        <dbReference type="SAM" id="MobiDB-lite"/>
    </source>
</evidence>
<evidence type="ECO:0000256" key="1">
    <source>
        <dbReference type="ARBA" id="ARBA00004253"/>
    </source>
</evidence>
<evidence type="ECO:0000313" key="14">
    <source>
        <dbReference type="Proteomes" id="UP000030763"/>
    </source>
</evidence>
<dbReference type="EMBL" id="HG719848">
    <property type="protein sequence ID" value="CDJ58807.1"/>
    <property type="molecule type" value="Genomic_DNA"/>
</dbReference>
<dbReference type="SMART" id="SM00320">
    <property type="entry name" value="WD40"/>
    <property type="match status" value="5"/>
</dbReference>
<dbReference type="VEuPathDB" id="ToxoDB:EMWEY_00018030"/>
<dbReference type="RefSeq" id="XP_013335455.1">
    <property type="nucleotide sequence ID" value="XM_013480001.1"/>
</dbReference>
<keyword evidence="8" id="KW-0576">Peroxisome</keyword>
<keyword evidence="14" id="KW-1185">Reference proteome</keyword>
<evidence type="ECO:0000256" key="2">
    <source>
        <dbReference type="ARBA" id="ARBA00004514"/>
    </source>
</evidence>
<dbReference type="Pfam" id="PF00400">
    <property type="entry name" value="WD40"/>
    <property type="match status" value="3"/>
</dbReference>
<comment type="subcellular location">
    <subcellularLocation>
        <location evidence="2">Cytoplasm</location>
        <location evidence="2">Cytosol</location>
    </subcellularLocation>
    <subcellularLocation>
        <location evidence="1">Peroxisome matrix</location>
    </subcellularLocation>
</comment>
<dbReference type="GO" id="GO:0005829">
    <property type="term" value="C:cytosol"/>
    <property type="evidence" value="ECO:0007669"/>
    <property type="project" value="UniProtKB-SubCell"/>
</dbReference>
<dbReference type="Gene3D" id="2.130.10.10">
    <property type="entry name" value="YVTN repeat-like/Quinoprotein amine dehydrogenase"/>
    <property type="match status" value="1"/>
</dbReference>
<proteinExistence type="inferred from homology"/>
<evidence type="ECO:0000256" key="11">
    <source>
        <dbReference type="PROSITE-ProRule" id="PRU00221"/>
    </source>
</evidence>
<dbReference type="OMA" id="DWMKHRP"/>
<sequence length="440" mass="45487">MGRLHHCGQSCRFSPFSESLIAVASSHLFGMAGPGAVEVFQMHATPESPSSLVSDTPAAPSPAILATRVDAQARAEDVLQPQRVAMLNHKQAVNDVAWSELNAHTLVAGGAGGSMTVWQLSAAATAAATVAMPGLSATRGEEGGKAIAEVQGHRRDLTSLSWSCVEKRLLFSSGLDGEVQVRDVQQHWESPVLVLQHSSKPASCFCCSSPADAALVASVGADGRLLLHDLRRAAPNSSRCGVQTPTAAWAVHAHPCEVLSVDWMKHRPWLLLTGAADGTVGLWDVRKGTDAAASSPTAAAAAAAATAAPSRISSTQAHQLAVRRVVSHPFNAQRFASCSYDMHVKVWDTDEGSTITLAACKEEGSQQPAAAAAAATSNSSSSSSSSSSNSSNNNRTLPSPWIPGSGAAAAAAAAAAAEYTVATMHAGSSKRRIAARRNKP</sequence>
<feature type="compositionally biased region" description="Low complexity" evidence="12">
    <location>
        <begin position="369"/>
        <end position="394"/>
    </location>
</feature>
<dbReference type="InterPro" id="IPR036322">
    <property type="entry name" value="WD40_repeat_dom_sf"/>
</dbReference>
<dbReference type="PANTHER" id="PTHR46027:SF1">
    <property type="entry name" value="PEROXISOMAL TARGETING SIGNAL 2 RECEPTOR"/>
    <property type="match status" value="1"/>
</dbReference>
<dbReference type="PROSITE" id="PS50082">
    <property type="entry name" value="WD_REPEATS_2"/>
    <property type="match status" value="3"/>
</dbReference>
<dbReference type="InterPro" id="IPR019775">
    <property type="entry name" value="WD40_repeat_CS"/>
</dbReference>
<dbReference type="GO" id="GO:0005053">
    <property type="term" value="F:peroxisome matrix targeting signal-2 binding"/>
    <property type="evidence" value="ECO:0007669"/>
    <property type="project" value="InterPro"/>
</dbReference>
<dbReference type="AlphaFoldDB" id="U6M3J6"/>
<dbReference type="OrthoDB" id="273771at2759"/>
<dbReference type="GO" id="GO:0005782">
    <property type="term" value="C:peroxisomal matrix"/>
    <property type="evidence" value="ECO:0007669"/>
    <property type="project" value="UniProtKB-SubCell"/>
</dbReference>
<evidence type="ECO:0000256" key="5">
    <source>
        <dbReference type="ARBA" id="ARBA00022574"/>
    </source>
</evidence>
<dbReference type="SUPFAM" id="SSF50978">
    <property type="entry name" value="WD40 repeat-like"/>
    <property type="match status" value="1"/>
</dbReference>
<keyword evidence="5 11" id="KW-0853">WD repeat</keyword>
<dbReference type="InterPro" id="IPR015943">
    <property type="entry name" value="WD40/YVTN_repeat-like_dom_sf"/>
</dbReference>
<dbReference type="GO" id="GO:0016558">
    <property type="term" value="P:protein import into peroxisome matrix"/>
    <property type="evidence" value="ECO:0007669"/>
    <property type="project" value="InterPro"/>
</dbReference>
<gene>
    <name evidence="13" type="ORF">EMWEY_00018030</name>
</gene>
<feature type="repeat" description="WD" evidence="11">
    <location>
        <begin position="251"/>
        <end position="293"/>
    </location>
</feature>
<evidence type="ECO:0000313" key="13">
    <source>
        <dbReference type="EMBL" id="CDJ58807.1"/>
    </source>
</evidence>
<keyword evidence="7" id="KW-0653">Protein transport</keyword>
<comment type="similarity">
    <text evidence="9">Belongs to the WD repeat peroxin-7 family.</text>
</comment>
<feature type="region of interest" description="Disordered" evidence="12">
    <location>
        <begin position="368"/>
        <end position="404"/>
    </location>
</feature>
<keyword evidence="4" id="KW-0963">Cytoplasm</keyword>
<dbReference type="PROSITE" id="PS00678">
    <property type="entry name" value="WD_REPEATS_1"/>
    <property type="match status" value="1"/>
</dbReference>
<protein>
    <recommendedName>
        <fullName evidence="10">Peroxin-7</fullName>
    </recommendedName>
</protein>
<evidence type="ECO:0000256" key="3">
    <source>
        <dbReference type="ARBA" id="ARBA00022448"/>
    </source>
</evidence>
<reference evidence="13" key="1">
    <citation type="submission" date="2013-10" db="EMBL/GenBank/DDBJ databases">
        <title>Genomic analysis of the causative agents of coccidiosis in chickens.</title>
        <authorList>
            <person name="Reid A.J."/>
            <person name="Blake D."/>
            <person name="Billington K."/>
            <person name="Browne H."/>
            <person name="Dunn M."/>
            <person name="Hung S."/>
            <person name="Kawahara F."/>
            <person name="Miranda-Saavedra D."/>
            <person name="Mourier T."/>
            <person name="Nagra H."/>
            <person name="Otto T.D."/>
            <person name="Rawlings N."/>
            <person name="Sanchez A."/>
            <person name="Sanders M."/>
            <person name="Subramaniam C."/>
            <person name="Tay Y."/>
            <person name="Dear P."/>
            <person name="Doerig C."/>
            <person name="Gruber A."/>
            <person name="Parkinson J."/>
            <person name="Shirley M."/>
            <person name="Wan K.L."/>
            <person name="Berriman M."/>
            <person name="Tomley F."/>
            <person name="Pain A."/>
        </authorList>
    </citation>
    <scope>NUCLEOTIDE SEQUENCE [LARGE SCALE GENOMIC DNA]</scope>
    <source>
        <strain evidence="13">Weybridge</strain>
    </source>
</reference>
<dbReference type="InterPro" id="IPR001680">
    <property type="entry name" value="WD40_rpt"/>
</dbReference>
<dbReference type="InterPro" id="IPR044536">
    <property type="entry name" value="PEX7"/>
</dbReference>
<feature type="repeat" description="WD" evidence="11">
    <location>
        <begin position="315"/>
        <end position="357"/>
    </location>
</feature>
<organism evidence="13 14">
    <name type="scientific">Eimeria maxima</name>
    <name type="common">Coccidian parasite</name>
    <dbReference type="NCBI Taxonomy" id="5804"/>
    <lineage>
        <taxon>Eukaryota</taxon>
        <taxon>Sar</taxon>
        <taxon>Alveolata</taxon>
        <taxon>Apicomplexa</taxon>
        <taxon>Conoidasida</taxon>
        <taxon>Coccidia</taxon>
        <taxon>Eucoccidiorida</taxon>
        <taxon>Eimeriorina</taxon>
        <taxon>Eimeriidae</taxon>
        <taxon>Eimeria</taxon>
    </lineage>
</organism>
<dbReference type="GeneID" id="25335789"/>
<name>U6M3J6_EIMMA</name>
<dbReference type="PANTHER" id="PTHR46027">
    <property type="entry name" value="PEROXISOMAL TARGETING SIGNAL 2 RECEPTOR"/>
    <property type="match status" value="1"/>
</dbReference>
<evidence type="ECO:0000256" key="10">
    <source>
        <dbReference type="ARBA" id="ARBA00032565"/>
    </source>
</evidence>
<dbReference type="PROSITE" id="PS50294">
    <property type="entry name" value="WD_REPEATS_REGION"/>
    <property type="match status" value="1"/>
</dbReference>
<dbReference type="Proteomes" id="UP000030763">
    <property type="component" value="Unassembled WGS sequence"/>
</dbReference>
<evidence type="ECO:0000256" key="7">
    <source>
        <dbReference type="ARBA" id="ARBA00022927"/>
    </source>
</evidence>